<reference evidence="1" key="1">
    <citation type="submission" date="2020-11" db="EMBL/GenBank/DDBJ databases">
        <authorList>
            <person name="Tran Van P."/>
        </authorList>
    </citation>
    <scope>NUCLEOTIDE SEQUENCE</scope>
</reference>
<name>A0A7R9BTI3_9CRUS</name>
<gene>
    <name evidence="1" type="ORF">NMOB1V02_LOCUS8649</name>
</gene>
<proteinExistence type="predicted"/>
<dbReference type="AlphaFoldDB" id="A0A7R9BTI3"/>
<dbReference type="EMBL" id="CAJPEX010002549">
    <property type="protein sequence ID" value="CAG0921146.1"/>
    <property type="molecule type" value="Genomic_DNA"/>
</dbReference>
<dbReference type="Proteomes" id="UP000678499">
    <property type="component" value="Unassembled WGS sequence"/>
</dbReference>
<keyword evidence="2" id="KW-1185">Reference proteome</keyword>
<organism evidence="1">
    <name type="scientific">Notodromas monacha</name>
    <dbReference type="NCBI Taxonomy" id="399045"/>
    <lineage>
        <taxon>Eukaryota</taxon>
        <taxon>Metazoa</taxon>
        <taxon>Ecdysozoa</taxon>
        <taxon>Arthropoda</taxon>
        <taxon>Crustacea</taxon>
        <taxon>Oligostraca</taxon>
        <taxon>Ostracoda</taxon>
        <taxon>Podocopa</taxon>
        <taxon>Podocopida</taxon>
        <taxon>Cypridocopina</taxon>
        <taxon>Cypridoidea</taxon>
        <taxon>Cyprididae</taxon>
        <taxon>Notodromas</taxon>
    </lineage>
</organism>
<dbReference type="EMBL" id="OA884586">
    <property type="protein sequence ID" value="CAD7280994.1"/>
    <property type="molecule type" value="Genomic_DNA"/>
</dbReference>
<protein>
    <submittedName>
        <fullName evidence="1">Uncharacterized protein</fullName>
    </submittedName>
</protein>
<sequence length="154" mass="17916">MIHAADAHHCRAAADSNTVLQQAQPQWVQRMLAAVDRVCPLADNTGDRNPWVGCNPSGPRARSNEAQSTCTIWRITLKDFSVMLDFRWTTWDIFENVMLVFHVSRRSTQRIQKMFVQEKNSQDLTFCHEKELKKKRKRTIYLKANAENLKQLTE</sequence>
<accession>A0A7R9BTI3</accession>
<evidence type="ECO:0000313" key="2">
    <source>
        <dbReference type="Proteomes" id="UP000678499"/>
    </source>
</evidence>
<evidence type="ECO:0000313" key="1">
    <source>
        <dbReference type="EMBL" id="CAD7280994.1"/>
    </source>
</evidence>